<evidence type="ECO:0000313" key="2">
    <source>
        <dbReference type="EMBL" id="CAF2216015.1"/>
    </source>
</evidence>
<feature type="compositionally biased region" description="Acidic residues" evidence="1">
    <location>
        <begin position="73"/>
        <end position="91"/>
    </location>
</feature>
<dbReference type="EMBL" id="HG994362">
    <property type="protein sequence ID" value="CAF2216015.1"/>
    <property type="molecule type" value="Genomic_DNA"/>
</dbReference>
<protein>
    <submittedName>
        <fullName evidence="2">(rape) hypothetical protein</fullName>
    </submittedName>
</protein>
<organism evidence="2">
    <name type="scientific">Brassica napus</name>
    <name type="common">Rape</name>
    <dbReference type="NCBI Taxonomy" id="3708"/>
    <lineage>
        <taxon>Eukaryota</taxon>
        <taxon>Viridiplantae</taxon>
        <taxon>Streptophyta</taxon>
        <taxon>Embryophyta</taxon>
        <taxon>Tracheophyta</taxon>
        <taxon>Spermatophyta</taxon>
        <taxon>Magnoliopsida</taxon>
        <taxon>eudicotyledons</taxon>
        <taxon>Gunneridae</taxon>
        <taxon>Pentapetalae</taxon>
        <taxon>rosids</taxon>
        <taxon>malvids</taxon>
        <taxon>Brassicales</taxon>
        <taxon>Brassicaceae</taxon>
        <taxon>Brassiceae</taxon>
        <taxon>Brassica</taxon>
    </lineage>
</organism>
<dbReference type="Proteomes" id="UP001295469">
    <property type="component" value="Chromosome A08"/>
</dbReference>
<sequence>MTGVSFHETTKAIQMDDEWLNDRIQEIHDASKLRAHPLTDLAKLDQLFVGKHISTDDGYYPGSRVDQNRESETVTENEYDTVNLEDDFDVP</sequence>
<feature type="region of interest" description="Disordered" evidence="1">
    <location>
        <begin position="59"/>
        <end position="91"/>
    </location>
</feature>
<reference evidence="2" key="1">
    <citation type="submission" date="2021-01" db="EMBL/GenBank/DDBJ databases">
        <authorList>
            <consortium name="Genoscope - CEA"/>
            <person name="William W."/>
        </authorList>
    </citation>
    <scope>NUCLEOTIDE SEQUENCE</scope>
</reference>
<evidence type="ECO:0000256" key="1">
    <source>
        <dbReference type="SAM" id="MobiDB-lite"/>
    </source>
</evidence>
<proteinExistence type="predicted"/>
<dbReference type="AlphaFoldDB" id="A0A816ZVM5"/>
<gene>
    <name evidence="2" type="ORF">DARMORV10_A08P03190.1</name>
</gene>
<name>A0A816ZVM5_BRANA</name>
<accession>A0A816ZVM5</accession>